<dbReference type="Proteomes" id="UP000034879">
    <property type="component" value="Unassembled WGS sequence"/>
</dbReference>
<dbReference type="AlphaFoldDB" id="A0A0G1T1U5"/>
<evidence type="ECO:0000313" key="3">
    <source>
        <dbReference type="Proteomes" id="UP000034879"/>
    </source>
</evidence>
<dbReference type="EMBL" id="LCOJ01000006">
    <property type="protein sequence ID" value="KKU75707.1"/>
    <property type="molecule type" value="Genomic_DNA"/>
</dbReference>
<keyword evidence="1" id="KW-0472">Membrane</keyword>
<proteinExistence type="predicted"/>
<keyword evidence="1" id="KW-0812">Transmembrane</keyword>
<protein>
    <recommendedName>
        <fullName evidence="4">Fimbrial assembly family protein</fullName>
    </recommendedName>
</protein>
<name>A0A0G1T1U5_9BACT</name>
<evidence type="ECO:0000256" key="1">
    <source>
        <dbReference type="SAM" id="Phobius"/>
    </source>
</evidence>
<comment type="caution">
    <text evidence="2">The sequence shown here is derived from an EMBL/GenBank/DDBJ whole genome shotgun (WGS) entry which is preliminary data.</text>
</comment>
<accession>A0A0G1T1U5</accession>
<gene>
    <name evidence="2" type="ORF">UY01_C0006G0036</name>
</gene>
<sequence length="180" mass="20458">MINLIPNQEKKKKVQDFYFRFLAVFIAVLGFCIVVGAVSFLPTYFLSSAGRTLAREKLEAQQNEPPTRADQNLSAVAAELDRKLDQVESAKRSEYLISRKIINEIVVRKMADIKITKFTYENDGTEGRKVAIQGQAPSRERLLLFRRALENGVVFKKVELPISNFVKGSNIEFNLSLIPY</sequence>
<evidence type="ECO:0000313" key="2">
    <source>
        <dbReference type="EMBL" id="KKU75707.1"/>
    </source>
</evidence>
<evidence type="ECO:0008006" key="4">
    <source>
        <dbReference type="Google" id="ProtNLM"/>
    </source>
</evidence>
<organism evidence="2 3">
    <name type="scientific">Candidatus Nomurabacteria bacterium GW2011_GWB1_47_6</name>
    <dbReference type="NCBI Taxonomy" id="1618749"/>
    <lineage>
        <taxon>Bacteria</taxon>
        <taxon>Candidatus Nomuraibacteriota</taxon>
    </lineage>
</organism>
<reference evidence="2 3" key="1">
    <citation type="journal article" date="2015" name="Nature">
        <title>rRNA introns, odd ribosomes, and small enigmatic genomes across a large radiation of phyla.</title>
        <authorList>
            <person name="Brown C.T."/>
            <person name="Hug L.A."/>
            <person name="Thomas B.C."/>
            <person name="Sharon I."/>
            <person name="Castelle C.J."/>
            <person name="Singh A."/>
            <person name="Wilkins M.J."/>
            <person name="Williams K.H."/>
            <person name="Banfield J.F."/>
        </authorList>
    </citation>
    <scope>NUCLEOTIDE SEQUENCE [LARGE SCALE GENOMIC DNA]</scope>
</reference>
<feature type="transmembrane region" description="Helical" evidence="1">
    <location>
        <begin position="21"/>
        <end position="45"/>
    </location>
</feature>
<keyword evidence="1" id="KW-1133">Transmembrane helix</keyword>